<dbReference type="RefSeq" id="WP_093944807.1">
    <property type="nucleotide sequence ID" value="NZ_CP022521.1"/>
</dbReference>
<evidence type="ECO:0000313" key="3">
    <source>
        <dbReference type="Proteomes" id="UP000204221"/>
    </source>
</evidence>
<dbReference type="PROSITE" id="PS50977">
    <property type="entry name" value="HTH_TETR_2"/>
    <property type="match status" value="1"/>
</dbReference>
<dbReference type="PANTHER" id="PTHR30055">
    <property type="entry name" value="HTH-TYPE TRANSCRIPTIONAL REGULATOR RUTR"/>
    <property type="match status" value="1"/>
</dbReference>
<evidence type="ECO:0000256" key="1">
    <source>
        <dbReference type="ARBA" id="ARBA00023125"/>
    </source>
</evidence>
<dbReference type="InterPro" id="IPR009057">
    <property type="entry name" value="Homeodomain-like_sf"/>
</dbReference>
<dbReference type="KEGG" id="ahg:AHOG_25270"/>
<protein>
    <submittedName>
        <fullName evidence="2">HTH-type transcriptional repressor Bm3R1</fullName>
    </submittedName>
</protein>
<dbReference type="OrthoDB" id="4542210at2"/>
<name>A0A221WAX4_9PSEU</name>
<dbReference type="SUPFAM" id="SSF46689">
    <property type="entry name" value="Homeodomain-like"/>
    <property type="match status" value="1"/>
</dbReference>
<dbReference type="InterPro" id="IPR023772">
    <property type="entry name" value="DNA-bd_HTH_TetR-type_CS"/>
</dbReference>
<dbReference type="InterPro" id="IPR001647">
    <property type="entry name" value="HTH_TetR"/>
</dbReference>
<dbReference type="InterPro" id="IPR050109">
    <property type="entry name" value="HTH-type_TetR-like_transc_reg"/>
</dbReference>
<sequence>MARRPSRSDPVPVTITTPGQPTERADAVRNRARALEAASLLFAARGVAGVTMDDIAAEAGLGKGTLYRRFGDKGGLANALLDEREREFQERMLSGPPPLGPGADPAERLAAFAEAYLHLVLDNIDLLEMSETNASGARFRTGAYALWFSHCRILLEDAGAPDPELRADVLLAALSAEQVRHWSEDQERDRHDIAHGLAALAQSLTRGDRSSPRPRR</sequence>
<proteinExistence type="predicted"/>
<dbReference type="PANTHER" id="PTHR30055:SF209">
    <property type="entry name" value="POSSIBLE TRANSCRIPTIONAL REGULATORY PROTEIN (PROBABLY TETR-FAMILY)"/>
    <property type="match status" value="1"/>
</dbReference>
<organism evidence="2 3">
    <name type="scientific">Actinoalloteichus hoggarensis</name>
    <dbReference type="NCBI Taxonomy" id="1470176"/>
    <lineage>
        <taxon>Bacteria</taxon>
        <taxon>Bacillati</taxon>
        <taxon>Actinomycetota</taxon>
        <taxon>Actinomycetes</taxon>
        <taxon>Pseudonocardiales</taxon>
        <taxon>Pseudonocardiaceae</taxon>
        <taxon>Actinoalloteichus</taxon>
    </lineage>
</organism>
<accession>A0A221WAX4</accession>
<dbReference type="GO" id="GO:0000976">
    <property type="term" value="F:transcription cis-regulatory region binding"/>
    <property type="evidence" value="ECO:0007669"/>
    <property type="project" value="TreeGrafter"/>
</dbReference>
<dbReference type="AlphaFoldDB" id="A0A221WAX4"/>
<dbReference type="Pfam" id="PF00440">
    <property type="entry name" value="TetR_N"/>
    <property type="match status" value="1"/>
</dbReference>
<dbReference type="PRINTS" id="PR00455">
    <property type="entry name" value="HTHTETR"/>
</dbReference>
<evidence type="ECO:0000313" key="2">
    <source>
        <dbReference type="EMBL" id="ASO22659.1"/>
    </source>
</evidence>
<gene>
    <name evidence="2" type="primary">bm3R3</name>
    <name evidence="2" type="ORF">AHOG_25270</name>
</gene>
<dbReference type="EMBL" id="CP022521">
    <property type="protein sequence ID" value="ASO22659.1"/>
    <property type="molecule type" value="Genomic_DNA"/>
</dbReference>
<reference evidence="2 3" key="1">
    <citation type="submission" date="2017-07" db="EMBL/GenBank/DDBJ databases">
        <title>Complete genome sequence of Actinoalloteichus hoggarensis DSM 45943, type strain of Actinoalloteichus hoggarensis.</title>
        <authorList>
            <person name="Ruckert C."/>
            <person name="Nouioui I."/>
            <person name="Willmese J."/>
            <person name="van Wezel G."/>
            <person name="Klenk H.-P."/>
            <person name="Kalinowski J."/>
            <person name="Zotchev S.B."/>
        </authorList>
    </citation>
    <scope>NUCLEOTIDE SEQUENCE [LARGE SCALE GENOMIC DNA]</scope>
    <source>
        <strain evidence="2 3">DSM 45943</strain>
    </source>
</reference>
<dbReference type="GO" id="GO:0003700">
    <property type="term" value="F:DNA-binding transcription factor activity"/>
    <property type="evidence" value="ECO:0007669"/>
    <property type="project" value="TreeGrafter"/>
</dbReference>
<keyword evidence="1" id="KW-0238">DNA-binding</keyword>
<dbReference type="Proteomes" id="UP000204221">
    <property type="component" value="Chromosome"/>
</dbReference>
<keyword evidence="3" id="KW-1185">Reference proteome</keyword>
<dbReference type="PROSITE" id="PS01081">
    <property type="entry name" value="HTH_TETR_1"/>
    <property type="match status" value="1"/>
</dbReference>
<dbReference type="Gene3D" id="1.10.357.10">
    <property type="entry name" value="Tetracycline Repressor, domain 2"/>
    <property type="match status" value="1"/>
</dbReference>